<dbReference type="CDD" id="cd01949">
    <property type="entry name" value="GGDEF"/>
    <property type="match status" value="1"/>
</dbReference>
<dbReference type="InterPro" id="IPR043128">
    <property type="entry name" value="Rev_trsase/Diguanyl_cyclase"/>
</dbReference>
<feature type="domain" description="GGDEF" evidence="4">
    <location>
        <begin position="225"/>
        <end position="357"/>
    </location>
</feature>
<dbReference type="Gene3D" id="3.30.70.270">
    <property type="match status" value="1"/>
</dbReference>
<feature type="transmembrane region" description="Helical" evidence="3">
    <location>
        <begin position="94"/>
        <end position="115"/>
    </location>
</feature>
<comment type="catalytic activity">
    <reaction evidence="2">
        <text>2 GTP = 3',3'-c-di-GMP + 2 diphosphate</text>
        <dbReference type="Rhea" id="RHEA:24898"/>
        <dbReference type="ChEBI" id="CHEBI:33019"/>
        <dbReference type="ChEBI" id="CHEBI:37565"/>
        <dbReference type="ChEBI" id="CHEBI:58805"/>
        <dbReference type="EC" id="2.7.7.65"/>
    </reaction>
</comment>
<feature type="transmembrane region" description="Helical" evidence="3">
    <location>
        <begin position="12"/>
        <end position="31"/>
    </location>
</feature>
<keyword evidence="3" id="KW-0812">Transmembrane</keyword>
<organism evidence="5 6">
    <name type="scientific">Daeguia caeni</name>
    <dbReference type="NCBI Taxonomy" id="439612"/>
    <lineage>
        <taxon>Bacteria</taxon>
        <taxon>Pseudomonadati</taxon>
        <taxon>Pseudomonadota</taxon>
        <taxon>Alphaproteobacteria</taxon>
        <taxon>Hyphomicrobiales</taxon>
        <taxon>Brucellaceae</taxon>
        <taxon>Daeguia</taxon>
    </lineage>
</organism>
<evidence type="ECO:0000259" key="4">
    <source>
        <dbReference type="PROSITE" id="PS50887"/>
    </source>
</evidence>
<keyword evidence="3" id="KW-0472">Membrane</keyword>
<dbReference type="EMBL" id="JBHSEL010000044">
    <property type="protein sequence ID" value="MFC4624732.1"/>
    <property type="molecule type" value="Genomic_DNA"/>
</dbReference>
<dbReference type="InterPro" id="IPR050469">
    <property type="entry name" value="Diguanylate_Cyclase"/>
</dbReference>
<sequence length="383" mass="43340">MLWFFVRRAPYLIYNALGFALFGISFAVQLSHVPADLGLNALASTSLYMLGVILFGRGLLTRQAISAPWGQFALVFALVLGGIAYFYYVHRNVLGRTLILNAGIATTLFITAWHLRRTFHNGVADRLLLIMLTLVGLHFVPRLVVALFSVIPGMSAESFYNSAFWRVNEYTALICGVLLGFSLFVTVASDHFRDMEHERDTDPLTGLLNRRGMLHAFQKWHRPGRTCWIALCDIDHFKQINDIHGHATGDIVLVRFAQLLNELYTHYRIIGRFGGEEFILILDDLPQEAVLQRLEALRLQVSQTDFSDEDWSHRVTCSIGCARLQRDTDFWETVRRADVLLYQAKREGRHRTMMEPARTEAPVVLSLGHAPAGEGVLVHKSSD</sequence>
<accession>A0ABV9H4W7</accession>
<feature type="transmembrane region" description="Helical" evidence="3">
    <location>
        <begin position="127"/>
        <end position="150"/>
    </location>
</feature>
<dbReference type="PANTHER" id="PTHR45138:SF9">
    <property type="entry name" value="DIGUANYLATE CYCLASE DGCM-RELATED"/>
    <property type="match status" value="1"/>
</dbReference>
<feature type="transmembrane region" description="Helical" evidence="3">
    <location>
        <begin position="72"/>
        <end position="88"/>
    </location>
</feature>
<dbReference type="SUPFAM" id="SSF55073">
    <property type="entry name" value="Nucleotide cyclase"/>
    <property type="match status" value="1"/>
</dbReference>
<keyword evidence="6" id="KW-1185">Reference proteome</keyword>
<reference evidence="6" key="1">
    <citation type="journal article" date="2019" name="Int. J. Syst. Evol. Microbiol.">
        <title>The Global Catalogue of Microorganisms (GCM) 10K type strain sequencing project: providing services to taxonomists for standard genome sequencing and annotation.</title>
        <authorList>
            <consortium name="The Broad Institute Genomics Platform"/>
            <consortium name="The Broad Institute Genome Sequencing Center for Infectious Disease"/>
            <person name="Wu L."/>
            <person name="Ma J."/>
        </authorList>
    </citation>
    <scope>NUCLEOTIDE SEQUENCE [LARGE SCALE GENOMIC DNA]</scope>
    <source>
        <strain evidence="6">CGMCC 1.15731</strain>
    </source>
</reference>
<comment type="caution">
    <text evidence="5">The sequence shown here is derived from an EMBL/GenBank/DDBJ whole genome shotgun (WGS) entry which is preliminary data.</text>
</comment>
<name>A0ABV9H4W7_9HYPH</name>
<dbReference type="Proteomes" id="UP001596042">
    <property type="component" value="Unassembled WGS sequence"/>
</dbReference>
<evidence type="ECO:0000256" key="1">
    <source>
        <dbReference type="ARBA" id="ARBA00012528"/>
    </source>
</evidence>
<dbReference type="InterPro" id="IPR000160">
    <property type="entry name" value="GGDEF_dom"/>
</dbReference>
<dbReference type="RefSeq" id="WP_374830024.1">
    <property type="nucleotide sequence ID" value="NZ_JBHEEZ010000003.1"/>
</dbReference>
<gene>
    <name evidence="5" type="ORF">ACFO1V_05765</name>
</gene>
<feature type="transmembrane region" description="Helical" evidence="3">
    <location>
        <begin position="170"/>
        <end position="189"/>
    </location>
</feature>
<dbReference type="EC" id="2.7.7.65" evidence="1"/>
<evidence type="ECO:0000256" key="3">
    <source>
        <dbReference type="SAM" id="Phobius"/>
    </source>
</evidence>
<dbReference type="InterPro" id="IPR029787">
    <property type="entry name" value="Nucleotide_cyclase"/>
</dbReference>
<dbReference type="PROSITE" id="PS50887">
    <property type="entry name" value="GGDEF"/>
    <property type="match status" value="1"/>
</dbReference>
<evidence type="ECO:0000313" key="5">
    <source>
        <dbReference type="EMBL" id="MFC4624732.1"/>
    </source>
</evidence>
<keyword evidence="3" id="KW-1133">Transmembrane helix</keyword>
<dbReference type="SMART" id="SM00267">
    <property type="entry name" value="GGDEF"/>
    <property type="match status" value="1"/>
</dbReference>
<dbReference type="NCBIfam" id="TIGR00254">
    <property type="entry name" value="GGDEF"/>
    <property type="match status" value="1"/>
</dbReference>
<proteinExistence type="predicted"/>
<dbReference type="Pfam" id="PF00990">
    <property type="entry name" value="GGDEF"/>
    <property type="match status" value="1"/>
</dbReference>
<evidence type="ECO:0000313" key="6">
    <source>
        <dbReference type="Proteomes" id="UP001596042"/>
    </source>
</evidence>
<feature type="transmembrane region" description="Helical" evidence="3">
    <location>
        <begin position="37"/>
        <end position="60"/>
    </location>
</feature>
<dbReference type="PANTHER" id="PTHR45138">
    <property type="entry name" value="REGULATORY COMPONENTS OF SENSORY TRANSDUCTION SYSTEM"/>
    <property type="match status" value="1"/>
</dbReference>
<protein>
    <recommendedName>
        <fullName evidence="1">diguanylate cyclase</fullName>
        <ecNumber evidence="1">2.7.7.65</ecNumber>
    </recommendedName>
</protein>
<evidence type="ECO:0000256" key="2">
    <source>
        <dbReference type="ARBA" id="ARBA00034247"/>
    </source>
</evidence>